<gene>
    <name evidence="3" type="ORF">JTZ10_17770</name>
</gene>
<evidence type="ECO:0008006" key="5">
    <source>
        <dbReference type="Google" id="ProtNLM"/>
    </source>
</evidence>
<keyword evidence="2" id="KW-0472">Membrane</keyword>
<evidence type="ECO:0000256" key="1">
    <source>
        <dbReference type="SAM" id="MobiDB-lite"/>
    </source>
</evidence>
<comment type="caution">
    <text evidence="3">The sequence shown here is derived from an EMBL/GenBank/DDBJ whole genome shotgun (WGS) entry which is preliminary data.</text>
</comment>
<feature type="compositionally biased region" description="Pro residues" evidence="1">
    <location>
        <begin position="1"/>
        <end position="20"/>
    </location>
</feature>
<name>A0AAW4G8V2_GORRU</name>
<evidence type="ECO:0000256" key="2">
    <source>
        <dbReference type="SAM" id="Phobius"/>
    </source>
</evidence>
<sequence length="75" mass="7625">AAPETPTPAAPAPAPTPTHPPVDVVAESDAARATFAQLRSGAPTEPPTTNLTPAYAGLAAVVAMLVFVVLRRVLR</sequence>
<proteinExistence type="predicted"/>
<keyword evidence="2" id="KW-0812">Transmembrane</keyword>
<dbReference type="Proteomes" id="UP001195196">
    <property type="component" value="Unassembled WGS sequence"/>
</dbReference>
<evidence type="ECO:0000313" key="3">
    <source>
        <dbReference type="EMBL" id="MBM7279598.1"/>
    </source>
</evidence>
<feature type="region of interest" description="Disordered" evidence="1">
    <location>
        <begin position="1"/>
        <end position="23"/>
    </location>
</feature>
<accession>A0AAW4G8V2</accession>
<feature type="transmembrane region" description="Helical" evidence="2">
    <location>
        <begin position="54"/>
        <end position="74"/>
    </location>
</feature>
<keyword evidence="2" id="KW-1133">Transmembrane helix</keyword>
<feature type="non-terminal residue" evidence="3">
    <location>
        <position position="1"/>
    </location>
</feature>
<organism evidence="3 4">
    <name type="scientific">Gordonia rubripertincta</name>
    <name type="common">Rhodococcus corallinus</name>
    <dbReference type="NCBI Taxonomy" id="36822"/>
    <lineage>
        <taxon>Bacteria</taxon>
        <taxon>Bacillati</taxon>
        <taxon>Actinomycetota</taxon>
        <taxon>Actinomycetes</taxon>
        <taxon>Mycobacteriales</taxon>
        <taxon>Gordoniaceae</taxon>
        <taxon>Gordonia</taxon>
    </lineage>
</organism>
<evidence type="ECO:0000313" key="4">
    <source>
        <dbReference type="Proteomes" id="UP001195196"/>
    </source>
</evidence>
<dbReference type="AlphaFoldDB" id="A0AAW4G8V2"/>
<protein>
    <recommendedName>
        <fullName evidence="5">Carbon monoxide dehydrogenase</fullName>
    </recommendedName>
</protein>
<dbReference type="EMBL" id="JAFFGU010000010">
    <property type="protein sequence ID" value="MBM7279598.1"/>
    <property type="molecule type" value="Genomic_DNA"/>
</dbReference>
<reference evidence="3" key="1">
    <citation type="submission" date="2021-02" db="EMBL/GenBank/DDBJ databases">
        <title>Taxonomy, biology and ecology of Rhodococcus bacteria occurring in California pistachio and other woody hosts as revealed by genome sequence analyses.</title>
        <authorList>
            <person name="Riely B."/>
            <person name="Gai Y."/>
        </authorList>
    </citation>
    <scope>NUCLEOTIDE SEQUENCE</scope>
    <source>
        <strain evidence="3">BP-295</strain>
    </source>
</reference>